<dbReference type="AlphaFoldDB" id="A0ABC9DQI8"/>
<reference evidence="6" key="1">
    <citation type="submission" date="2024-10" db="EMBL/GenBank/DDBJ databases">
        <authorList>
            <person name="Ryan C."/>
        </authorList>
    </citation>
    <scope>NUCLEOTIDE SEQUENCE [LARGE SCALE GENOMIC DNA]</scope>
</reference>
<feature type="transmembrane region" description="Helical" evidence="4">
    <location>
        <begin position="45"/>
        <end position="64"/>
    </location>
</feature>
<feature type="active site" evidence="2">
    <location>
        <position position="205"/>
    </location>
</feature>
<keyword evidence="4" id="KW-0812">Transmembrane</keyword>
<dbReference type="InterPro" id="IPR001461">
    <property type="entry name" value="Aspartic_peptidase_A1"/>
</dbReference>
<evidence type="ECO:0000313" key="6">
    <source>
        <dbReference type="EMBL" id="CAL5043151.1"/>
    </source>
</evidence>
<evidence type="ECO:0000256" key="1">
    <source>
        <dbReference type="ARBA" id="ARBA00007447"/>
    </source>
</evidence>
<organism evidence="6 7">
    <name type="scientific">Urochloa decumbens</name>
    <dbReference type="NCBI Taxonomy" id="240449"/>
    <lineage>
        <taxon>Eukaryota</taxon>
        <taxon>Viridiplantae</taxon>
        <taxon>Streptophyta</taxon>
        <taxon>Embryophyta</taxon>
        <taxon>Tracheophyta</taxon>
        <taxon>Spermatophyta</taxon>
        <taxon>Magnoliopsida</taxon>
        <taxon>Liliopsida</taxon>
        <taxon>Poales</taxon>
        <taxon>Poaceae</taxon>
        <taxon>PACMAD clade</taxon>
        <taxon>Panicoideae</taxon>
        <taxon>Panicodae</taxon>
        <taxon>Paniceae</taxon>
        <taxon>Melinidinae</taxon>
        <taxon>Urochloa</taxon>
    </lineage>
</organism>
<evidence type="ECO:0000256" key="2">
    <source>
        <dbReference type="PIRSR" id="PIRSR601461-1"/>
    </source>
</evidence>
<dbReference type="Gene3D" id="2.40.70.10">
    <property type="entry name" value="Acid Proteases"/>
    <property type="match status" value="2"/>
</dbReference>
<name>A0ABC9DQI8_9POAL</name>
<dbReference type="FunFam" id="2.40.70.10:FF:000049">
    <property type="entry name" value="Aspartyl protease AED1"/>
    <property type="match status" value="1"/>
</dbReference>
<accession>A0ABC9DQI8</accession>
<feature type="compositionally biased region" description="Polar residues" evidence="3">
    <location>
        <begin position="91"/>
        <end position="103"/>
    </location>
</feature>
<dbReference type="SUPFAM" id="SSF50630">
    <property type="entry name" value="Acid proteases"/>
    <property type="match status" value="1"/>
</dbReference>
<keyword evidence="7" id="KW-1185">Reference proteome</keyword>
<dbReference type="InterPro" id="IPR032861">
    <property type="entry name" value="TAXi_N"/>
</dbReference>
<dbReference type="Pfam" id="PF14541">
    <property type="entry name" value="TAXi_C"/>
    <property type="match status" value="1"/>
</dbReference>
<proteinExistence type="inferred from homology"/>
<dbReference type="PANTHER" id="PTHR13683:SF638">
    <property type="entry name" value="ASPARTIC PROTEINASE NEPENTHESIN-2"/>
    <property type="match status" value="1"/>
</dbReference>
<gene>
    <name evidence="6" type="ORF">URODEC1_LOCUS87551</name>
</gene>
<dbReference type="EMBL" id="OZ075144">
    <property type="protein sequence ID" value="CAL5043151.1"/>
    <property type="molecule type" value="Genomic_DNA"/>
</dbReference>
<keyword evidence="4" id="KW-1133">Transmembrane helix</keyword>
<protein>
    <recommendedName>
        <fullName evidence="5">Peptidase A1 domain-containing protein</fullName>
    </recommendedName>
</protein>
<comment type="similarity">
    <text evidence="1">Belongs to the peptidase A1 family.</text>
</comment>
<dbReference type="PROSITE" id="PS51767">
    <property type="entry name" value="PEPTIDASE_A1"/>
    <property type="match status" value="1"/>
</dbReference>
<dbReference type="Pfam" id="PF14543">
    <property type="entry name" value="TAXi_N"/>
    <property type="match status" value="1"/>
</dbReference>
<evidence type="ECO:0000313" key="7">
    <source>
        <dbReference type="Proteomes" id="UP001497457"/>
    </source>
</evidence>
<dbReference type="Proteomes" id="UP001497457">
    <property type="component" value="Chromosome 34rd"/>
</dbReference>
<keyword evidence="4" id="KW-0472">Membrane</keyword>
<feature type="region of interest" description="Disordered" evidence="3">
    <location>
        <begin position="83"/>
        <end position="105"/>
    </location>
</feature>
<evidence type="ECO:0000256" key="3">
    <source>
        <dbReference type="SAM" id="MobiDB-lite"/>
    </source>
</evidence>
<dbReference type="PANTHER" id="PTHR13683">
    <property type="entry name" value="ASPARTYL PROTEASES"/>
    <property type="match status" value="1"/>
</dbReference>
<dbReference type="InterPro" id="IPR021109">
    <property type="entry name" value="Peptidase_aspartic_dom_sf"/>
</dbReference>
<evidence type="ECO:0000256" key="4">
    <source>
        <dbReference type="SAM" id="Phobius"/>
    </source>
</evidence>
<feature type="active site" evidence="2">
    <location>
        <position position="402"/>
    </location>
</feature>
<dbReference type="InterPro" id="IPR033121">
    <property type="entry name" value="PEPTIDASE_A1"/>
</dbReference>
<feature type="domain" description="Peptidase A1" evidence="5">
    <location>
        <begin position="187"/>
        <end position="525"/>
    </location>
</feature>
<evidence type="ECO:0000259" key="5">
    <source>
        <dbReference type="PROSITE" id="PS51767"/>
    </source>
</evidence>
<sequence length="529" mass="56548">MALTNLMLHFTFFCFFVLIMAAQFLKRLNILVGRTTRLMHRHSMASAILPPLLFSLVLLVSPYLGSSSYHTSYTYDGKHYVIRSNRDPRQPKQTPTCQRSSTDGLPVLHRLSPCSPHGAAAARSQETSTASVADVLHRDALRLRSLCGVGDNDNHGAPALGSSAPGGGVSIPSRGDPIETLPGAFEYHVTAGFGTPVQEFTVGFDTLTAGATLLKCTPCAATERCDEAFEPSASSSVRQVPCGTPGCPFHSCSGSPSCTFSMTANNTLLGNVTFLTDTLTLASSTTLDNFRFACLEAGFRPKNNSTGVLDLSWNSHSLASRAPAILGTAAFSYCLPSSPDTMGFLSIGPPKPEVSGRKAIYTPLRTSSYNGNLYVVDLVGLGLGGPDLSVPPAAFAGDTLLDLRTTFTYLRPQAYAALRDGFRGRMSQYPAAPPLGKLDTCYNFTGLHMFMVPVVTLKFDGGADLDLSMDEMMYFPDPDNHFSVACLAFAAAPEHARKVAAVVGNRAQASTEVVYDVRGGKLGFVPYRC</sequence>
<feature type="transmembrane region" description="Helical" evidence="4">
    <location>
        <begin position="6"/>
        <end position="25"/>
    </location>
</feature>
<dbReference type="InterPro" id="IPR032799">
    <property type="entry name" value="TAXi_C"/>
</dbReference>